<dbReference type="CDD" id="cd08440">
    <property type="entry name" value="PBP2_LTTR_like_4"/>
    <property type="match status" value="1"/>
</dbReference>
<dbReference type="Proteomes" id="UP000583127">
    <property type="component" value="Unassembled WGS sequence"/>
</dbReference>
<dbReference type="SUPFAM" id="SSF46785">
    <property type="entry name" value="Winged helix' DNA-binding domain"/>
    <property type="match status" value="1"/>
</dbReference>
<dbReference type="GO" id="GO:0003700">
    <property type="term" value="F:DNA-binding transcription factor activity"/>
    <property type="evidence" value="ECO:0007669"/>
    <property type="project" value="InterPro"/>
</dbReference>
<evidence type="ECO:0000259" key="5">
    <source>
        <dbReference type="PROSITE" id="PS50931"/>
    </source>
</evidence>
<name>A0A7X9X5C6_9BURK</name>
<dbReference type="Pfam" id="PF00126">
    <property type="entry name" value="HTH_1"/>
    <property type="match status" value="1"/>
</dbReference>
<dbReference type="InterPro" id="IPR036390">
    <property type="entry name" value="WH_DNA-bd_sf"/>
</dbReference>
<reference evidence="6 7" key="1">
    <citation type="submission" date="2020-04" db="EMBL/GenBank/DDBJ databases">
        <title>Paraburkholderia sp. G-4-1-8 isolated from soil.</title>
        <authorList>
            <person name="Dahal R.H."/>
        </authorList>
    </citation>
    <scope>NUCLEOTIDE SEQUENCE [LARGE SCALE GENOMIC DNA]</scope>
    <source>
        <strain evidence="6 7">G-4-1-8</strain>
    </source>
</reference>
<keyword evidence="4" id="KW-0804">Transcription</keyword>
<organism evidence="6 7">
    <name type="scientific">Paraburkholderia antibiotica</name>
    <dbReference type="NCBI Taxonomy" id="2728839"/>
    <lineage>
        <taxon>Bacteria</taxon>
        <taxon>Pseudomonadati</taxon>
        <taxon>Pseudomonadota</taxon>
        <taxon>Betaproteobacteria</taxon>
        <taxon>Burkholderiales</taxon>
        <taxon>Burkholderiaceae</taxon>
        <taxon>Paraburkholderia</taxon>
    </lineage>
</organism>
<proteinExistence type="inferred from homology"/>
<dbReference type="RefSeq" id="WP_169498019.1">
    <property type="nucleotide sequence ID" value="NZ_JABBFZ010000006.1"/>
</dbReference>
<dbReference type="SUPFAM" id="SSF53850">
    <property type="entry name" value="Periplasmic binding protein-like II"/>
    <property type="match status" value="1"/>
</dbReference>
<evidence type="ECO:0000256" key="3">
    <source>
        <dbReference type="ARBA" id="ARBA00023125"/>
    </source>
</evidence>
<dbReference type="AlphaFoldDB" id="A0A7X9X5C6"/>
<dbReference type="InterPro" id="IPR050950">
    <property type="entry name" value="HTH-type_LysR_regulators"/>
</dbReference>
<evidence type="ECO:0000313" key="6">
    <source>
        <dbReference type="EMBL" id="NML31753.1"/>
    </source>
</evidence>
<dbReference type="PROSITE" id="PS50931">
    <property type="entry name" value="HTH_LYSR"/>
    <property type="match status" value="1"/>
</dbReference>
<evidence type="ECO:0000313" key="7">
    <source>
        <dbReference type="Proteomes" id="UP000583127"/>
    </source>
</evidence>
<dbReference type="Gene3D" id="3.40.190.290">
    <property type="match status" value="1"/>
</dbReference>
<keyword evidence="3" id="KW-0238">DNA-binding</keyword>
<dbReference type="PRINTS" id="PR00039">
    <property type="entry name" value="HTHLYSR"/>
</dbReference>
<dbReference type="GO" id="GO:0003677">
    <property type="term" value="F:DNA binding"/>
    <property type="evidence" value="ECO:0007669"/>
    <property type="project" value="UniProtKB-KW"/>
</dbReference>
<feature type="domain" description="HTH lysR-type" evidence="5">
    <location>
        <begin position="3"/>
        <end position="60"/>
    </location>
</feature>
<dbReference type="PANTHER" id="PTHR30419">
    <property type="entry name" value="HTH-TYPE TRANSCRIPTIONAL REGULATOR YBHD"/>
    <property type="match status" value="1"/>
</dbReference>
<evidence type="ECO:0000256" key="2">
    <source>
        <dbReference type="ARBA" id="ARBA00023015"/>
    </source>
</evidence>
<dbReference type="EMBL" id="JABBFZ010000006">
    <property type="protein sequence ID" value="NML31753.1"/>
    <property type="molecule type" value="Genomic_DNA"/>
</dbReference>
<comment type="similarity">
    <text evidence="1">Belongs to the LysR transcriptional regulatory family.</text>
</comment>
<evidence type="ECO:0000256" key="4">
    <source>
        <dbReference type="ARBA" id="ARBA00023163"/>
    </source>
</evidence>
<dbReference type="InterPro" id="IPR000847">
    <property type="entry name" value="LysR_HTH_N"/>
</dbReference>
<accession>A0A7X9X5C6</accession>
<keyword evidence="7" id="KW-1185">Reference proteome</keyword>
<dbReference type="PANTHER" id="PTHR30419:SF8">
    <property type="entry name" value="NITROGEN ASSIMILATION TRANSCRIPTIONAL ACTIVATOR-RELATED"/>
    <property type="match status" value="1"/>
</dbReference>
<keyword evidence="2" id="KW-0805">Transcription regulation</keyword>
<dbReference type="Gene3D" id="1.10.10.10">
    <property type="entry name" value="Winged helix-like DNA-binding domain superfamily/Winged helix DNA-binding domain"/>
    <property type="match status" value="1"/>
</dbReference>
<dbReference type="InterPro" id="IPR036388">
    <property type="entry name" value="WH-like_DNA-bd_sf"/>
</dbReference>
<gene>
    <name evidence="6" type="ORF">HHL14_13010</name>
</gene>
<protein>
    <submittedName>
        <fullName evidence="6">LysR family transcriptional regulator</fullName>
    </submittedName>
</protein>
<sequence>MNVTFRQLKVFVKLFELRSFTATAQALNMTQSAVSKLCQELESEVGFPLFQRSTRRVEPMDGAADFHAFATEMLGTLAAASRSLADLRSLQKGTISVAAAPLIFYGLLCDVIAEFHSLHPDVRIEGFEISTDLAIEYVINGKVDVGVVALDEVEPKLIAEPIYTDHIYLACPAHHRLAEKRQVSWKDLRDEAIVMLRDDHNLGKIMQSSLARSNVTMSSVIEVGAMSSVVGLVKAGAGIAFAPEYTYDFCARAGIRLIPFVRREQTTRTLSLIRRENASLSLAATSFVKLLEGRLGERGAARR</sequence>
<comment type="caution">
    <text evidence="6">The sequence shown here is derived from an EMBL/GenBank/DDBJ whole genome shotgun (WGS) entry which is preliminary data.</text>
</comment>
<dbReference type="InterPro" id="IPR005119">
    <property type="entry name" value="LysR_subst-bd"/>
</dbReference>
<dbReference type="Pfam" id="PF03466">
    <property type="entry name" value="LysR_substrate"/>
    <property type="match status" value="1"/>
</dbReference>
<evidence type="ECO:0000256" key="1">
    <source>
        <dbReference type="ARBA" id="ARBA00009437"/>
    </source>
</evidence>
<dbReference type="GO" id="GO:0005829">
    <property type="term" value="C:cytosol"/>
    <property type="evidence" value="ECO:0007669"/>
    <property type="project" value="TreeGrafter"/>
</dbReference>